<sequence length="560" mass="64874">MYRTINILLYTLILCPVMLMAQVTSVQTLEKHIETYRALPITALTKHYLETPQDKQALHIIYNVVLAEKYAAQTDALNAQSTAHYQEAIQALDKLDNPALSIWVNTSCGFYYYTYSELAKAYNYFLKSSFQLREVPSNNLLRPTEVYLRNAYFFGNINEPEMAISYLEAAKKITPKKSKTYAEILFSLGYHHALLNKTNLAEEYYTKAKCIAQEIGDDVRKAKALGELAIIAIEKKELTTAEELLLEDIKISKKEGDYRNSMYAQILLSELYLKQQKLEKAKQNIAEAEAYAKSKNYLKGFEKEIIEHKIQLAALEGDTLTELTNHRALDEIYKHLAVTDGEEVIVKINQNLQNQNFALQLAAKQAKLEKAKLLRITLIVFCSLLFIVCVLAIILYNRKLKLQETTYQRNVLSFRLEKSASEKRLEETHKTLKSYKRYLQEKNEQVAKLEVQIEKIGKSPSKYLERKNKLLRQLLEEHLMTDENWYAFKEAFIKEQSDFYLNLKQQLPDLTESHLRIVILQKMELNNIEIANILGVTPAAVKKAKQRLRKKYNESYDALF</sequence>
<dbReference type="InterPro" id="IPR011990">
    <property type="entry name" value="TPR-like_helical_dom_sf"/>
</dbReference>
<gene>
    <name evidence="3" type="ORF">GGR32_001088</name>
</gene>
<dbReference type="EMBL" id="JACIFO010000003">
    <property type="protein sequence ID" value="MBB4118808.1"/>
    <property type="molecule type" value="Genomic_DNA"/>
</dbReference>
<dbReference type="InterPro" id="IPR016032">
    <property type="entry name" value="Sig_transdc_resp-reg_C-effctor"/>
</dbReference>
<accession>A0A840EL00</accession>
<keyword evidence="1" id="KW-0175">Coiled coil</keyword>
<dbReference type="SUPFAM" id="SSF48452">
    <property type="entry name" value="TPR-like"/>
    <property type="match status" value="1"/>
</dbReference>
<dbReference type="AlphaFoldDB" id="A0A840EL00"/>
<evidence type="ECO:0000256" key="2">
    <source>
        <dbReference type="SAM" id="Phobius"/>
    </source>
</evidence>
<organism evidence="3 4">
    <name type="scientific">Mesonia hippocampi</name>
    <dbReference type="NCBI Taxonomy" id="1628250"/>
    <lineage>
        <taxon>Bacteria</taxon>
        <taxon>Pseudomonadati</taxon>
        <taxon>Bacteroidota</taxon>
        <taxon>Flavobacteriia</taxon>
        <taxon>Flavobacteriales</taxon>
        <taxon>Flavobacteriaceae</taxon>
        <taxon>Mesonia</taxon>
    </lineage>
</organism>
<keyword evidence="2" id="KW-0812">Transmembrane</keyword>
<dbReference type="RefSeq" id="WP_183477163.1">
    <property type="nucleotide sequence ID" value="NZ_JACIFO010000003.1"/>
</dbReference>
<keyword evidence="2" id="KW-0472">Membrane</keyword>
<dbReference type="SUPFAM" id="SSF46894">
    <property type="entry name" value="C-terminal effector domain of the bipartite response regulators"/>
    <property type="match status" value="1"/>
</dbReference>
<feature type="transmembrane region" description="Helical" evidence="2">
    <location>
        <begin position="373"/>
        <end position="396"/>
    </location>
</feature>
<keyword evidence="2" id="KW-1133">Transmembrane helix</keyword>
<evidence type="ECO:0000313" key="3">
    <source>
        <dbReference type="EMBL" id="MBB4118808.1"/>
    </source>
</evidence>
<dbReference type="GO" id="GO:0006355">
    <property type="term" value="P:regulation of DNA-templated transcription"/>
    <property type="evidence" value="ECO:0007669"/>
    <property type="project" value="InterPro"/>
</dbReference>
<dbReference type="Proteomes" id="UP000553034">
    <property type="component" value="Unassembled WGS sequence"/>
</dbReference>
<protein>
    <submittedName>
        <fullName evidence="3">Putative metal-binding transcription factor (Methanogenesis marker protein 9)</fullName>
    </submittedName>
</protein>
<feature type="coiled-coil region" evidence="1">
    <location>
        <begin position="425"/>
        <end position="459"/>
    </location>
</feature>
<dbReference type="InterPro" id="IPR019734">
    <property type="entry name" value="TPR_rpt"/>
</dbReference>
<proteinExistence type="predicted"/>
<reference evidence="3 4" key="1">
    <citation type="submission" date="2020-08" db="EMBL/GenBank/DDBJ databases">
        <title>Genomic Encyclopedia of Type Strains, Phase IV (KMG-IV): sequencing the most valuable type-strain genomes for metagenomic binning, comparative biology and taxonomic classification.</title>
        <authorList>
            <person name="Goeker M."/>
        </authorList>
    </citation>
    <scope>NUCLEOTIDE SEQUENCE [LARGE SCALE GENOMIC DNA]</scope>
    <source>
        <strain evidence="3 4">DSM 29568</strain>
    </source>
</reference>
<keyword evidence="4" id="KW-1185">Reference proteome</keyword>
<dbReference type="SMART" id="SM00028">
    <property type="entry name" value="TPR"/>
    <property type="match status" value="3"/>
</dbReference>
<evidence type="ECO:0000256" key="1">
    <source>
        <dbReference type="SAM" id="Coils"/>
    </source>
</evidence>
<dbReference type="Gene3D" id="1.25.40.10">
    <property type="entry name" value="Tetratricopeptide repeat domain"/>
    <property type="match status" value="1"/>
</dbReference>
<name>A0A840EL00_9FLAO</name>
<evidence type="ECO:0000313" key="4">
    <source>
        <dbReference type="Proteomes" id="UP000553034"/>
    </source>
</evidence>
<comment type="caution">
    <text evidence="3">The sequence shown here is derived from an EMBL/GenBank/DDBJ whole genome shotgun (WGS) entry which is preliminary data.</text>
</comment>
<dbReference type="GO" id="GO:0003677">
    <property type="term" value="F:DNA binding"/>
    <property type="evidence" value="ECO:0007669"/>
    <property type="project" value="InterPro"/>
</dbReference>